<feature type="compositionally biased region" description="Low complexity" evidence="1">
    <location>
        <begin position="441"/>
        <end position="452"/>
    </location>
</feature>
<protein>
    <recommendedName>
        <fullName evidence="4">MYND-type domain-containing protein</fullName>
    </recommendedName>
</protein>
<proteinExistence type="predicted"/>
<evidence type="ECO:0000256" key="1">
    <source>
        <dbReference type="SAM" id="MobiDB-lite"/>
    </source>
</evidence>
<dbReference type="PANTHER" id="PTHR40903">
    <property type="entry name" value="GLYCINE-RICH CELL WALL STRUCTURAL PROTEIN 1-LIKE"/>
    <property type="match status" value="1"/>
</dbReference>
<organism evidence="2 3">
    <name type="scientific">Chlamydomonas incerta</name>
    <dbReference type="NCBI Taxonomy" id="51695"/>
    <lineage>
        <taxon>Eukaryota</taxon>
        <taxon>Viridiplantae</taxon>
        <taxon>Chlorophyta</taxon>
        <taxon>core chlorophytes</taxon>
        <taxon>Chlorophyceae</taxon>
        <taxon>CS clade</taxon>
        <taxon>Chlamydomonadales</taxon>
        <taxon>Chlamydomonadaceae</taxon>
        <taxon>Chlamydomonas</taxon>
    </lineage>
</organism>
<feature type="compositionally biased region" description="Low complexity" evidence="1">
    <location>
        <begin position="783"/>
        <end position="799"/>
    </location>
</feature>
<reference evidence="2" key="1">
    <citation type="journal article" date="2020" name="bioRxiv">
        <title>Comparative genomics of Chlamydomonas.</title>
        <authorList>
            <person name="Craig R.J."/>
            <person name="Hasan A.R."/>
            <person name="Ness R.W."/>
            <person name="Keightley P.D."/>
        </authorList>
    </citation>
    <scope>NUCLEOTIDE SEQUENCE</scope>
    <source>
        <strain evidence="2">SAG 7.73</strain>
    </source>
</reference>
<feature type="compositionally biased region" description="Gly residues" evidence="1">
    <location>
        <begin position="374"/>
        <end position="386"/>
    </location>
</feature>
<feature type="region of interest" description="Disordered" evidence="1">
    <location>
        <begin position="942"/>
        <end position="972"/>
    </location>
</feature>
<feature type="compositionally biased region" description="Gly residues" evidence="1">
    <location>
        <begin position="948"/>
        <end position="972"/>
    </location>
</feature>
<evidence type="ECO:0008006" key="4">
    <source>
        <dbReference type="Google" id="ProtNLM"/>
    </source>
</evidence>
<feature type="region of interest" description="Disordered" evidence="1">
    <location>
        <begin position="374"/>
        <end position="395"/>
    </location>
</feature>
<name>A0A835TJ80_CHLIN</name>
<evidence type="ECO:0000313" key="3">
    <source>
        <dbReference type="Proteomes" id="UP000650467"/>
    </source>
</evidence>
<dbReference type="EMBL" id="JAEHOC010000008">
    <property type="protein sequence ID" value="KAG2439416.1"/>
    <property type="molecule type" value="Genomic_DNA"/>
</dbReference>
<sequence length="1238" mass="126405">MLQLGAGAELRPRVVRVLARHNNDLLRLEPPLVAAWAAAWQDPALARPLFLVLGCCTRHVRTWAGMHENAEDSASYAAGYRCLLAMWAAFILMLAGQGAPRVARATRARLARLAVDSQLLHALHGLMAATAEAEARYASRLAAAAAASAGGGGGGGGSGGGRSGPEAQMGRASAAAPATQARQPRQRPQPPTGQLLLATAARPLRPLAAPPQQQHQQQPAPVDAAAAEVGRLEALLSDGAVQYLLLLHLLSQVVAADGGNCYGLPLQLLLAAQLDELPEEDAVKLHMRIVLAEEGGLCPRMLATTTPAISGSGGRRQVAVLFHDGGCTGLLTRPQQVPVRALESLLLRLVDVCLASLLSGLTLHLQQQQRRRAGGAGAASGGGAGPAAGPPLYTVAHTRPTATGRVFSGSSSLVLAARAVLLAFSNCCLQAQERWARRRQQQQQQQGTQQQQGHGGGSAAAAEAQAAAAAAAADGSALAEEEGQGDLRALWRPLARIAHACVDVAVATGIDLGSGFSDDWLSGGAGGCSGGGLQGADSSGTLGQARLYNEAVDAVRFVERLMSPCGGLVLPRLPLGRSGLFTMPVATAPPPGLAAALQAGYVPVLERLLRALHRSQGSPRDLADRLMGGYGLFASHCGGFGPAWAALFAYGPPAEVASLVATSAVTMRRLLNTVDLVGNAIVSPDPGIAFKMLGRLKDLALPGEMAMRRRLIRGPNLLQGLLAWLANSAIAAAGTGGAVAAGSGWAAAAAAAGAAAVGGQAESGAGLVPGRLWWQRRWRQQLAAPAAPDSDATRSSSSGGRVGGSGPGGGAAVAGADPASGFDWGVPSPALQALALSSFTLKRWFVCLARGTRNLLIAANWAAMAAAGRSRTPGGAVLPAGRASCELPRDAAARGDDDLAHVGVQTRTALGAAVVVCQAVAVIVHAHVACKEFAEAARKRARSARADSGGGGRGGAGGSSRGGGASGCGEGGNGAADSAAEAAVAAEAEAAAEAWKQLLLDVRQGCIWEFLQVATELIVVGPQPEVRHEHAAWAAHALCHLAAAFPAEAHAGLGNRPVTPPITAATPTRVPGMHMLPSLALRLMLHHLSPVPAGQVFTEHLSADFAMTDRVLCGQGAQPRDMLALKAGFPALAPWCQPGAGGQQQQQQQQQPDPLWARRVAALLPPPELAAELVGVPDRVCSNTACTRLEGDSAAGVVLQRCSGRCGGAVAYCCVECQACHWADGHKAVCGKRAAAGR</sequence>
<keyword evidence="3" id="KW-1185">Reference proteome</keyword>
<feature type="region of interest" description="Disordered" evidence="1">
    <location>
        <begin position="440"/>
        <end position="464"/>
    </location>
</feature>
<gene>
    <name evidence="2" type="ORF">HXX76_004773</name>
</gene>
<dbReference type="Proteomes" id="UP000650467">
    <property type="component" value="Unassembled WGS sequence"/>
</dbReference>
<dbReference type="AlphaFoldDB" id="A0A835TJ80"/>
<feature type="compositionally biased region" description="Gly residues" evidence="1">
    <location>
        <begin position="800"/>
        <end position="812"/>
    </location>
</feature>
<dbReference type="PANTHER" id="PTHR40903:SF1">
    <property type="entry name" value="HYPHALLY REGULATED CELL WALL PROTEIN 3"/>
    <property type="match status" value="1"/>
</dbReference>
<feature type="compositionally biased region" description="Low complexity" evidence="1">
    <location>
        <begin position="164"/>
        <end position="183"/>
    </location>
</feature>
<feature type="compositionally biased region" description="Gly residues" evidence="1">
    <location>
        <begin position="149"/>
        <end position="163"/>
    </location>
</feature>
<feature type="region of interest" description="Disordered" evidence="1">
    <location>
        <begin position="783"/>
        <end position="814"/>
    </location>
</feature>
<accession>A0A835TJ80</accession>
<feature type="region of interest" description="Disordered" evidence="1">
    <location>
        <begin position="149"/>
        <end position="192"/>
    </location>
</feature>
<evidence type="ECO:0000313" key="2">
    <source>
        <dbReference type="EMBL" id="KAG2439416.1"/>
    </source>
</evidence>
<comment type="caution">
    <text evidence="2">The sequence shown here is derived from an EMBL/GenBank/DDBJ whole genome shotgun (WGS) entry which is preliminary data.</text>
</comment>